<comment type="catalytic activity">
    <reaction evidence="3">
        <text>(2R,3S)-3-isopropylmalate = (2S)-2-isopropylmalate</text>
        <dbReference type="Rhea" id="RHEA:32287"/>
        <dbReference type="ChEBI" id="CHEBI:1178"/>
        <dbReference type="ChEBI" id="CHEBI:35121"/>
        <dbReference type="EC" id="4.2.1.33"/>
    </reaction>
</comment>
<dbReference type="Proteomes" id="UP001172743">
    <property type="component" value="Unassembled WGS sequence"/>
</dbReference>
<dbReference type="HAMAP" id="MF_01032">
    <property type="entry name" value="LeuD_type2"/>
    <property type="match status" value="1"/>
</dbReference>
<dbReference type="InterPro" id="IPR011827">
    <property type="entry name" value="LeuD_type2/HacB/DmdB"/>
</dbReference>
<protein>
    <recommendedName>
        <fullName evidence="3">3-isopropylmalate dehydratase small subunit</fullName>
        <ecNumber evidence="3">4.2.1.33</ecNumber>
    </recommendedName>
    <alternativeName>
        <fullName evidence="3">Alpha-IPM isomerase</fullName>
        <shortName evidence="3">IPMI</shortName>
    </alternativeName>
    <alternativeName>
        <fullName evidence="3">Isopropylmalate isomerase</fullName>
    </alternativeName>
</protein>
<feature type="domain" description="Aconitase A/isopropylmalate dehydratase small subunit swivel" evidence="4">
    <location>
        <begin position="39"/>
        <end position="102"/>
    </location>
</feature>
<comment type="function">
    <text evidence="3">Catalyzes the isomerization between 2-isopropylmalate and 3-isopropylmalate, via the formation of 2-isopropylmaleate.</text>
</comment>
<evidence type="ECO:0000313" key="6">
    <source>
        <dbReference type="Proteomes" id="UP001172743"/>
    </source>
</evidence>
<dbReference type="PANTHER" id="PTHR43345:SF2">
    <property type="entry name" value="3-ISOPROPYLMALATE DEHYDRATASE SMALL SUBUNIT 1"/>
    <property type="match status" value="1"/>
</dbReference>
<dbReference type="PANTHER" id="PTHR43345">
    <property type="entry name" value="3-ISOPROPYLMALATE DEHYDRATASE SMALL SUBUNIT 2-RELATED-RELATED"/>
    <property type="match status" value="1"/>
</dbReference>
<dbReference type="CDD" id="cd01577">
    <property type="entry name" value="IPMI_Swivel"/>
    <property type="match status" value="1"/>
</dbReference>
<dbReference type="InterPro" id="IPR000573">
    <property type="entry name" value="AconitaseA/IPMdHydase_ssu_swvl"/>
</dbReference>
<gene>
    <name evidence="3" type="primary">leuD</name>
    <name evidence="5" type="ORF">QYB95_00385</name>
</gene>
<comment type="similarity">
    <text evidence="1 3">Belongs to the LeuD family. LeuD type 2 subfamily.</text>
</comment>
<comment type="subunit">
    <text evidence="3">Heterodimer of LeuC and LeuD.</text>
</comment>
<dbReference type="EC" id="4.2.1.33" evidence="3"/>
<reference evidence="5" key="1">
    <citation type="submission" date="2023-07" db="EMBL/GenBank/DDBJ databases">
        <title>Ureibacillus sp. isolated from freshwater well.</title>
        <authorList>
            <person name="Kirdat K."/>
            <person name="Bhatt A."/>
            <person name="Teware R."/>
            <person name="Bhavsar Y."/>
            <person name="Yadav A."/>
        </authorList>
    </citation>
    <scope>NUCLEOTIDE SEQUENCE</scope>
    <source>
        <strain evidence="5">BA0131</strain>
    </source>
</reference>
<keyword evidence="3" id="KW-0432">Leucine biosynthesis</keyword>
<organism evidence="5 6">
    <name type="scientific">Ureibacillus aquaedulcis</name>
    <dbReference type="NCBI Taxonomy" id="3058421"/>
    <lineage>
        <taxon>Bacteria</taxon>
        <taxon>Bacillati</taxon>
        <taxon>Bacillota</taxon>
        <taxon>Bacilli</taxon>
        <taxon>Bacillales</taxon>
        <taxon>Caryophanaceae</taxon>
        <taxon>Ureibacillus</taxon>
    </lineage>
</organism>
<proteinExistence type="inferred from homology"/>
<dbReference type="NCBIfam" id="TIGR02087">
    <property type="entry name" value="LEUD_arch"/>
    <property type="match status" value="1"/>
</dbReference>
<evidence type="ECO:0000256" key="1">
    <source>
        <dbReference type="ARBA" id="ARBA00009869"/>
    </source>
</evidence>
<name>A0ABT8GKP6_9BACL</name>
<comment type="pathway">
    <text evidence="3">Amino-acid biosynthesis; L-leucine biosynthesis; L-leucine from 3-methyl-2-oxobutanoate: step 2/4.</text>
</comment>
<accession>A0ABT8GKP6</accession>
<comment type="caution">
    <text evidence="5">The sequence shown here is derived from an EMBL/GenBank/DDBJ whole genome shotgun (WGS) entry which is preliminary data.</text>
</comment>
<dbReference type="InterPro" id="IPR033940">
    <property type="entry name" value="IPMI_Swivel"/>
</dbReference>
<keyword evidence="3" id="KW-0028">Amino-acid biosynthesis</keyword>
<dbReference type="RefSeq" id="WP_301136092.1">
    <property type="nucleotide sequence ID" value="NZ_JAUHTQ010000001.1"/>
</dbReference>
<keyword evidence="6" id="KW-1185">Reference proteome</keyword>
<evidence type="ECO:0000256" key="2">
    <source>
        <dbReference type="ARBA" id="ARBA00023239"/>
    </source>
</evidence>
<sequence length="162" mass="17975">MKIIGKAHVYGDNIDTDRIIPGKYTKTLDMQSLAEHVLEDLDPEFSKKVQQGDIVVAGENFGCGSSREQAPLALKTAGVSLIIAKSFARIFFRNAINIGLPIIEVKDYNIQLEDTVEVDLITGKVEVNGNTYFGTKMPDVMVDILNENGLVNYLSKHKQYNL</sequence>
<evidence type="ECO:0000256" key="3">
    <source>
        <dbReference type="HAMAP-Rule" id="MF_01032"/>
    </source>
</evidence>
<keyword evidence="3" id="KW-0100">Branched-chain amino acid biosynthesis</keyword>
<evidence type="ECO:0000259" key="4">
    <source>
        <dbReference type="Pfam" id="PF00694"/>
    </source>
</evidence>
<evidence type="ECO:0000313" key="5">
    <source>
        <dbReference type="EMBL" id="MDN4491979.1"/>
    </source>
</evidence>
<dbReference type="Pfam" id="PF00694">
    <property type="entry name" value="Aconitase_C"/>
    <property type="match status" value="1"/>
</dbReference>
<dbReference type="Gene3D" id="3.20.19.10">
    <property type="entry name" value="Aconitase, domain 4"/>
    <property type="match status" value="1"/>
</dbReference>
<keyword evidence="2 3" id="KW-0456">Lyase</keyword>
<dbReference type="InterPro" id="IPR015928">
    <property type="entry name" value="Aconitase/3IPM_dehydase_swvl"/>
</dbReference>
<dbReference type="EMBL" id="JAUHTQ010000001">
    <property type="protein sequence ID" value="MDN4491979.1"/>
    <property type="molecule type" value="Genomic_DNA"/>
</dbReference>
<dbReference type="SUPFAM" id="SSF52016">
    <property type="entry name" value="LeuD/IlvD-like"/>
    <property type="match status" value="1"/>
</dbReference>
<dbReference type="InterPro" id="IPR050075">
    <property type="entry name" value="LeuD"/>
</dbReference>